<dbReference type="InterPro" id="IPR056748">
    <property type="entry name" value="VPS13-like_C"/>
</dbReference>
<dbReference type="InterPro" id="IPR026854">
    <property type="entry name" value="VPS13_N"/>
</dbReference>
<dbReference type="GO" id="GO:0006869">
    <property type="term" value="P:lipid transport"/>
    <property type="evidence" value="ECO:0007669"/>
    <property type="project" value="UniProtKB-KW"/>
</dbReference>
<dbReference type="InterPro" id="IPR026847">
    <property type="entry name" value="VPS13"/>
</dbReference>
<evidence type="ECO:0000256" key="1">
    <source>
        <dbReference type="ARBA" id="ARBA00006545"/>
    </source>
</evidence>
<reference evidence="8 9" key="1">
    <citation type="submission" date="2020-05" db="EMBL/GenBank/DDBJ databases">
        <title>Vigna angularis (adzuki bean) Var. LongXiaoDou No. 4 denovo assembly.</title>
        <authorList>
            <person name="Xiang H."/>
        </authorList>
    </citation>
    <scope>NUCLEOTIDE SEQUENCE [LARGE SCALE GENOMIC DNA]</scope>
    <source>
        <tissue evidence="8">Leaf</tissue>
    </source>
</reference>
<feature type="domain" description="Chorein N-terminal" evidence="5">
    <location>
        <begin position="1"/>
        <end position="305"/>
    </location>
</feature>
<dbReference type="PANTHER" id="PTHR16166:SF143">
    <property type="entry name" value="PROTEIN SORTING-ASSOCIATED PROTEIN, PUTATIVE (DUF1162)-RELATED"/>
    <property type="match status" value="1"/>
</dbReference>
<evidence type="ECO:0000256" key="2">
    <source>
        <dbReference type="ARBA" id="ARBA00022448"/>
    </source>
</evidence>
<comment type="caution">
    <text evidence="8">The sequence shown here is derived from an EMBL/GenBank/DDBJ whole genome shotgun (WGS) entry which is preliminary data.</text>
</comment>
<dbReference type="Pfam" id="PF25036">
    <property type="entry name" value="VPS13_VAB"/>
    <property type="match status" value="2"/>
</dbReference>
<evidence type="ECO:0000256" key="3">
    <source>
        <dbReference type="ARBA" id="ARBA00023055"/>
    </source>
</evidence>
<feature type="domain" description="Vacuolar protein sorting-associated protein 13 VPS13 adaptor binding" evidence="6">
    <location>
        <begin position="2193"/>
        <end position="2463"/>
    </location>
</feature>
<keyword evidence="2" id="KW-0813">Transport</keyword>
<gene>
    <name evidence="8" type="ORF">HKW66_Vig0008760</name>
</gene>
<feature type="region of interest" description="Disordered" evidence="4">
    <location>
        <begin position="384"/>
        <end position="412"/>
    </location>
</feature>
<dbReference type="GO" id="GO:0006623">
    <property type="term" value="P:protein targeting to vacuole"/>
    <property type="evidence" value="ECO:0007669"/>
    <property type="project" value="TreeGrafter"/>
</dbReference>
<accession>A0A8T0LFH7</accession>
<feature type="domain" description="Intermembrane lipid transfer protein VPS13-like C-terminal" evidence="7">
    <location>
        <begin position="3410"/>
        <end position="3520"/>
    </location>
</feature>
<evidence type="ECO:0000259" key="7">
    <source>
        <dbReference type="Pfam" id="PF25037"/>
    </source>
</evidence>
<dbReference type="Pfam" id="PF25037">
    <property type="entry name" value="VPS13_C"/>
    <property type="match status" value="1"/>
</dbReference>
<evidence type="ECO:0000259" key="5">
    <source>
        <dbReference type="Pfam" id="PF12624"/>
    </source>
</evidence>
<dbReference type="Proteomes" id="UP000743370">
    <property type="component" value="Unassembled WGS sequence"/>
</dbReference>
<protein>
    <recommendedName>
        <fullName evidence="10">Chorein N-terminal domain-containing protein</fullName>
    </recommendedName>
</protein>
<evidence type="ECO:0000313" key="9">
    <source>
        <dbReference type="Proteomes" id="UP000743370"/>
    </source>
</evidence>
<evidence type="ECO:0000256" key="4">
    <source>
        <dbReference type="SAM" id="MobiDB-lite"/>
    </source>
</evidence>
<sequence length="3600" mass="402248">MFEGLVHQLLLGYLGRYFKDIQKEQLKIRLEEVLLENVELILDAFDYLQLPFALKQGRVGKLSIKIPWKKPWDPIIIILEDVFISASQRGDQEWSADAVEKREFAGKKAKLAAAELGKLSRRVCGQLFQLGTEVAVRGTPVVVSGTVLVENLYIQLFEGERNCSQAGQSFISHVTTKVSRTKLLVDRAFFEPLGQPVKLGTSLVMPSTVGYCEGVLVAAIGVLVKLMGASMMSDVIDIRVVGGHQWQLESNGGCCGCVCRDVDTVLIHILDSIQVDIRNFHVLYSDMQNDMGHVMFGLKFTSLTMKQNLIGSVNGRMRVGQEHKIVEVKGLEFYSRLFHGSLDLVTMNSTGDSYSASNIRLEGKHYYSILAPCDATLILSKPDQHKSEQQVRDQNADGQNFNATAEDRPGEINKGESEIDLCVKKQIISDFTLTQHGQPPKHDNRLQKLDGNTPQYSVTAELSGLVGTHFVDFVNLTKMLVISLDELVDDDVLQDLEQMEKESDLDDILNYRSAAESEMQEFLSRCSTPNNGKISTDIPTEKSCNDEHTVKSQGWLNWLSRGMLGAGGTDDSSQFSGVVSFDVKDMSEATEFHPLVSSSFDSAAKHELCIFSMMFEIDQISATFCSKRHGKGIAEIIVEGGTVKSKIYKDRGIVISKFKSVKMVDLSNKKVVVHIAGIFLAVGSFTAQQSLPESSPVAENHLLDNLDDCCSFRVKFSSHTDMDMSVKVSNIVGILEQLEVTVDANILSNLLEFYDVFTSIKFHNERVLLSLNGIENDHTRLLSKAEYISVNNKKVVWDVTILDVSVNFPWRNTASEYSNLVMKSKSICFKSTNGLVSCSSKVEEQPYSVKNFLTSLSTSGICMGIQLQDLYQFFDVTFDDFMITMINSDESKRISIIEKFNVSFFLAFCMIPEETILKQLEVYVSIESVKAHFSPSIYGSFMELMNHMSTLHLMGEFGVLNSSHPPNTVLVEPTDSTFGISIVSKVDLVDLEVDLEYDGDSHSEIMVSLQKMVLRYVSTEFEEFLVSTKSLVIRANKMKEDSHVLLSGNISSPGSTIGEDRVPEPNIEFNQHSDMALLADSCFIVHYESSKTDVVCHRTFMYLSNTDIHCYPHITGLLIGFFHRLSSYGSSFEKSLASNTVDFAKIFSGFGLRKFGFSNYFDFGSTDSSCIPMDSFPFVTIHNSGSLGNLESTLIHPIGDWKNYFIVRDRKIKNSNINMGIGSEFFQVSPSKSKSDFVYSDESGIVNDFDIFHTELHLCGIRAHFHDSSCIIGTITVPTSKSSLLFCEESMDISSSSEGLILTSSWGPQKFQDYLWGPSSPNLSPILNIRIRRGQNISSTSDLEITIGIQHVYCMLPSEYLSIIIGYFSLSDWNGPSCNQCSSGAHKDIDDGSEIKIMYKLEILDSNIIFPVESNDHQFIKIEMPQLYCSFIENSGVDDVLRNIPPECSVPIDKLAKRNDCLNVFGRDLFVSFLLYKNDFLGSATIERNTEFLTSPLIAPINADVWVRIPLENKSDCKGTSSICFMTSIGSCHIVAEDSHFFDGCMAIWYVVEEFSSIDDQSKYFKSDVLQFLHSKRSMVATQNISPIPMASTISTEVKCCTQSLFISFYHRKEDFVELMAKGDLGFVCSACILNDSLTCLDLLFSTSVFYSAHGSVLGKCNPTSFSLSVLGISFSQSIDGKNELGLCLSSVDIWLHLSEWIEVVKFLNNFHANLEKTPGQAITNSLPMNASESTSVPFTSEEIKNDVLIIKSENVCITFHIPVLVGEEVCVELQHAEGLNVKPSSVSSDIVEAKDVKLVSVSFNMNGFELVIRSVDIQLKSKVDKISSVLIIVEDGKHMSWPLLDVIQVDVVAVLCKNHPNGIKLNVEIICDNANIWISHPAIYSWGAVKFDVLESGSSQNSTSAITFKFCMRKVSILITDGRWSHNGPELEVLVRNISFHIVASGKQMECSVNGDLQVSWEPFIEPWQFLLTLVKEQEMSVLPNRSVSTNIVLKSTTQLNINITEPLVECFSRATEMFFDAPGLMGLDDHKGNKLLHSPCAEYMSARKCGAPYVLQNLTSVPLSYHVYRGLVNPDELCGSNESHAKYVQPGSSIPIYMDENMEKKLSRFRPSHSSDSLSEQRTNGFAHHYITVQLEGTSRSSDPISMDLVGLTCFEVNFSKSYNETSEDGSLNTAPTFVVPVVFDVSVVRHSKLIRIYSTVVLLNATSTPLELRFDIPFGVSPTLLGPIEPGQQFPLPLHLAEAGCVRWRPLGNSYLWSEAHNLSNLLSVNSKVGNFKSFMCYPSHPSSLPFRCCLSFKNISLTSSGWLKNKVPVDDVKKHYIHHLILSAPLIINNYLPKEILLISESGGVDYTVRVSEVGTFVYHIDPSHDLGLEICIDGFKCSNFKFPRLETFCTMAKFSETKFSFSETLKLEPNNSNGPVYVTVEKVMDAYSGSRELIFFVPFILYNCMGFPLCVMEHTGEMNERGFVIPSYCDMGENVMLSYKKGGLSLLSSNYELPVEHNPRSDMKNHIISCREDGSTNSIGNYHKNLGRHQRKVDSIFRNPSSGRLKSTLSSSIQSTWKDSGSGNHEHEKVQPCIYSPSPDSSVNDAFVKVSRCFPEDIKQRMPYSLWSNPFSLLPPSGSSTILVPQLTSNSAFILAMTSNSVAEQYAGRTNAITFQPRYVISNACSKEISYKQKGTDVMFYLGIGKHDHLHWTDTTRELLVSICYNESGWQWSGSFLPDHLGDTQLKMRNFVFGTSNMIRVEVQNADISMGDEKIVGNIKGNSGTNLILLSDDDTGYMPYRIDNFSKERLRIYQQRCEMFDTVIHSYTSYLYTWDEPCYPRRLIVEVPGERVLGSYDLDEVKEYMPVCLPSTSEKPERTFYLSVHAEGATKVLSVLDSNYHIFNDTKKSSVGHATGKRLYDHNVVRASEYMEKISIFIPYIGISLIDSYPQELLFACIKDVQMNLLQSLDRQCLSLLISSLQIDNQLRFTPYPVLLSFDGGYRSGQVDNLKSRDDGTRTRIENLSQMSSSSVPVLCLEISKWRKKDISFISYEYVKLRIEDFRLEIEQEVILSLFEFFTNVCSVLKYGIMPSSDHYDGASLENSSSFVQTSEKFRLSADQCRPTIAPMFSGKHKRIASLPSIVPIGAPWQEIYLLARTQKKIYIEVLEVAPIKLTLSFSSAPWMLRNRILSPKEFLIHRGLMALADVEGAHIYLKDLIISHHMASLESIQEILIRHYNRQLLHETYKLFGSAGVIGNPLGFARSMGLGIRDFLSVPAKSIVRSPTGLIMGMAQGTTSLLSNTVYAISDAASQFSKAARKGIVAITYDDQAVSRMEKHQTTVASDSKGVINEVLEGLTGLLQFPVTGAERHGLPGVLSGVALGITGLVAKPAASILEVTGKTALSIRNRSKPSQLRPQHYRVRLRRPLCHEYPLKPYSWEEAVGTSVLVEADDGLKFKDEKLVHCKGLKEAGKFVVLTERFVLIVFSASLINLGKPEFCGVPVDLEWIIEWEIGLENIIHVDCSEEVVHIVGSRPESLLRQNQHSPKGGSGGRTRSVRWNQYATHLPFPQTNLELATKEDAANLLQILLSAIEKEKGKAWDCGRILHRARMK</sequence>
<dbReference type="GO" id="GO:0045053">
    <property type="term" value="P:protein retention in Golgi apparatus"/>
    <property type="evidence" value="ECO:0007669"/>
    <property type="project" value="TreeGrafter"/>
</dbReference>
<proteinExistence type="inferred from homology"/>
<keyword evidence="3" id="KW-0445">Lipid transport</keyword>
<name>A0A8T0LFH7_PHAAN</name>
<feature type="domain" description="Vacuolar protein sorting-associated protein 13 VPS13 adaptor binding" evidence="6">
    <location>
        <begin position="2568"/>
        <end position="2827"/>
    </location>
</feature>
<dbReference type="PANTHER" id="PTHR16166">
    <property type="entry name" value="VACUOLAR PROTEIN SORTING-ASSOCIATED PROTEIN VPS13"/>
    <property type="match status" value="1"/>
</dbReference>
<evidence type="ECO:0000259" key="6">
    <source>
        <dbReference type="Pfam" id="PF25036"/>
    </source>
</evidence>
<dbReference type="InterPro" id="IPR009543">
    <property type="entry name" value="VPS13_VAB"/>
</dbReference>
<feature type="compositionally biased region" description="Basic and acidic residues" evidence="4">
    <location>
        <begin position="384"/>
        <end position="395"/>
    </location>
</feature>
<evidence type="ECO:0000313" key="8">
    <source>
        <dbReference type="EMBL" id="KAG2410211.1"/>
    </source>
</evidence>
<dbReference type="EMBL" id="JABFOF010000001">
    <property type="protein sequence ID" value="KAG2410211.1"/>
    <property type="molecule type" value="Genomic_DNA"/>
</dbReference>
<comment type="similarity">
    <text evidence="1">Belongs to the VPS13 family.</text>
</comment>
<evidence type="ECO:0008006" key="10">
    <source>
        <dbReference type="Google" id="ProtNLM"/>
    </source>
</evidence>
<organism evidence="8 9">
    <name type="scientific">Phaseolus angularis</name>
    <name type="common">Azuki bean</name>
    <name type="synonym">Vigna angularis</name>
    <dbReference type="NCBI Taxonomy" id="3914"/>
    <lineage>
        <taxon>Eukaryota</taxon>
        <taxon>Viridiplantae</taxon>
        <taxon>Streptophyta</taxon>
        <taxon>Embryophyta</taxon>
        <taxon>Tracheophyta</taxon>
        <taxon>Spermatophyta</taxon>
        <taxon>Magnoliopsida</taxon>
        <taxon>eudicotyledons</taxon>
        <taxon>Gunneridae</taxon>
        <taxon>Pentapetalae</taxon>
        <taxon>rosids</taxon>
        <taxon>fabids</taxon>
        <taxon>Fabales</taxon>
        <taxon>Fabaceae</taxon>
        <taxon>Papilionoideae</taxon>
        <taxon>50 kb inversion clade</taxon>
        <taxon>NPAAA clade</taxon>
        <taxon>indigoferoid/millettioid clade</taxon>
        <taxon>Phaseoleae</taxon>
        <taxon>Vigna</taxon>
    </lineage>
</organism>
<dbReference type="Pfam" id="PF12624">
    <property type="entry name" value="VPS13_N"/>
    <property type="match status" value="1"/>
</dbReference>